<accession>K6YZN9</accession>
<evidence type="ECO:0000256" key="1">
    <source>
        <dbReference type="SAM" id="SignalP"/>
    </source>
</evidence>
<gene>
    <name evidence="2" type="ORF">C427_3601</name>
</gene>
<dbReference type="eggNOG" id="COG3204">
    <property type="taxonomic scope" value="Bacteria"/>
</dbReference>
<evidence type="ECO:0000313" key="2">
    <source>
        <dbReference type="EMBL" id="AGH45709.1"/>
    </source>
</evidence>
<organism evidence="2 3">
    <name type="scientific">Paraglaciecola psychrophila 170</name>
    <dbReference type="NCBI Taxonomy" id="1129794"/>
    <lineage>
        <taxon>Bacteria</taxon>
        <taxon>Pseudomonadati</taxon>
        <taxon>Pseudomonadota</taxon>
        <taxon>Gammaproteobacteria</taxon>
        <taxon>Alteromonadales</taxon>
        <taxon>Alteromonadaceae</taxon>
        <taxon>Paraglaciecola</taxon>
    </lineage>
</organism>
<dbReference type="Proteomes" id="UP000011864">
    <property type="component" value="Chromosome"/>
</dbReference>
<dbReference type="AlphaFoldDB" id="K6YZN9"/>
<proteinExistence type="predicted"/>
<dbReference type="OrthoDB" id="5599486at2"/>
<dbReference type="KEGG" id="gps:C427_3601"/>
<feature type="chain" id="PRO_5003897742" evidence="1">
    <location>
        <begin position="21"/>
        <end position="296"/>
    </location>
</feature>
<dbReference type="PATRIC" id="fig|1129794.4.peg.3583"/>
<dbReference type="STRING" id="1129794.C427_3601"/>
<dbReference type="HOGENOM" id="CLU_058234_2_0_6"/>
<protein>
    <submittedName>
        <fullName evidence="2">Uncharacterized protein</fullName>
    </submittedName>
</protein>
<evidence type="ECO:0000313" key="3">
    <source>
        <dbReference type="Proteomes" id="UP000011864"/>
    </source>
</evidence>
<keyword evidence="3" id="KW-1185">Reference proteome</keyword>
<dbReference type="RefSeq" id="WP_007639002.1">
    <property type="nucleotide sequence ID" value="NC_020514.1"/>
</dbReference>
<feature type="signal peptide" evidence="1">
    <location>
        <begin position="1"/>
        <end position="20"/>
    </location>
</feature>
<dbReference type="PROSITE" id="PS51257">
    <property type="entry name" value="PROKAR_LIPOPROTEIN"/>
    <property type="match status" value="1"/>
</dbReference>
<reference evidence="2 3" key="1">
    <citation type="journal article" date="2013" name="Genome Announc.">
        <title>Complete Genome Sequence of Glaciecola psychrophila Strain 170T.</title>
        <authorList>
            <person name="Yin J."/>
            <person name="Chen J."/>
            <person name="Liu G."/>
            <person name="Yu Y."/>
            <person name="Song L."/>
            <person name="Wang X."/>
            <person name="Qu X."/>
        </authorList>
    </citation>
    <scope>NUCLEOTIDE SEQUENCE [LARGE SCALE GENOMIC DNA]</scope>
    <source>
        <strain evidence="2 3">170</strain>
    </source>
</reference>
<dbReference type="EMBL" id="CP003837">
    <property type="protein sequence ID" value="AGH45709.1"/>
    <property type="molecule type" value="Genomic_DNA"/>
</dbReference>
<name>K6YZN9_9ALTE</name>
<sequence length="296" mass="32870">MLRFVLLIGINLLVACGSSATSHPHYVVLEENNLSDELKETSGLYCPQIGSAFTVNDSGNKPIIFNIDSSGKIIDKKLISAKNTDWEAITGDSQNFYIGDVGNNKGKRKFVQIHIVPKKVTPKIVPKKLTPKKDSESTTNDKSLNLFYINNSINNNEYLNHDYDAETLINLGDSLFLFSKSWNSGTLFIYQLNKIKATQYVDPVSEIMGLPGVITGGDFDRKNNQFILVGYKLNGMGGFSPFMAILNRDFSLHKTFALSGYGQVEGVCVASNAEVWFTQEGSFFSDHKIVKLKLTK</sequence>
<keyword evidence="1" id="KW-0732">Signal</keyword>